<dbReference type="GO" id="GO:0070550">
    <property type="term" value="P:rDNA chromatin condensation"/>
    <property type="evidence" value="ECO:0007669"/>
    <property type="project" value="EnsemblFungi"/>
</dbReference>
<keyword evidence="5 6" id="KW-0131">Cell cycle</keyword>
<evidence type="ECO:0000313" key="9">
    <source>
        <dbReference type="Proteomes" id="UP000190274"/>
    </source>
</evidence>
<dbReference type="GO" id="GO:0061775">
    <property type="term" value="F:cohesin loader activity"/>
    <property type="evidence" value="ECO:0007669"/>
    <property type="project" value="InterPro"/>
</dbReference>
<dbReference type="GO" id="GO:0000972">
    <property type="term" value="P:transcription-dependent tethering of RNA polymerase II gene DNA at nuclear periphery"/>
    <property type="evidence" value="ECO:0007669"/>
    <property type="project" value="EnsemblFungi"/>
</dbReference>
<dbReference type="GO" id="GO:0003682">
    <property type="term" value="F:chromatin binding"/>
    <property type="evidence" value="ECO:0007669"/>
    <property type="project" value="TreeGrafter"/>
</dbReference>
<dbReference type="GO" id="GO:0090694">
    <property type="term" value="C:Scc2-Scc4 cohesin loading complex"/>
    <property type="evidence" value="ECO:0007669"/>
    <property type="project" value="TreeGrafter"/>
</dbReference>
<dbReference type="OrthoDB" id="418242at2759"/>
<evidence type="ECO:0000313" key="8">
    <source>
        <dbReference type="EMBL" id="SCU81825.1"/>
    </source>
</evidence>
<sequence>MTSFPGDKTNIPKRLTECLEYQPLNFLIPKSGLCELLHSSLRVAPVIKGPEFRVGERKEASVHRLEVDEAPEIQFREFALPVGNTQDASIDLFSGLSDGAQQFLNPNCFERAKRAPTLSASELTDLSNNSDSLERYNDISVVDDDASYRDIETEAKAKKVKAAAEEYSLDQVTMHSQYLKELERIMPYLGDDTNSAHLHNQLYWTKIGDLRVVSETCLERIMLILKNISQIKDVLEKIPFDTLNRLLRVCSESIDAILKTGEVGHNNAAFKSATVIFMIFLMDIDEKRLYLERYLVSVVCFLQKVIESLTDSDTSMAATADDYLQLKAALSLLSSYIQKKPMQEEQLITKLVYLLSDLLTFNPIMVKGMSSLSTWLETLRRESSVALITMFEKLPTQRIFILDELLFRIDALPTSRIRKKLQKIGDSLYATHLFLTIARMLQAVNSSAFRPSSEGLDKTHIEEFINTFKEQQSELSSFIEHVNNSILNKCFAVNSFKKYILDNYVQDLLAMTVHPAWCVGEILLASLLKKMLLVFSPSHQSNATKESSILQIIANVGSTIQDIKLKIKSIEGVTFMSVYNDDEMLGKVLSSFQNCLSFLSQANNDVTSRDFLWDRKIACLAAISGLTVDNAIRKERIDSKILMALQEVGGGDCHNSSLLSSSTPKDPKHDYFLLLQVSELLSLFDPYVRLVLSLLNRQSVKLRSGAIKCLAPLVSNDPGMLEVPSIKNVIEKRLLDSSSSVKMAILDLLSSTHLTGYYTLINLNYNDESATIRKQVLKLNLDIYERTSDVGIKAFVASRILRRTEDEEDSIIEKAQTSLLEFWFLKTSGGDRYALGEDAHQKEVLTVISTLVGQYEEDSQLFETFLNEYVLDGTLHTKETFEAVNFTIRHLTGKLVDEAILMHYGNDELKEAKVQSDANIFQLLAILSACEHAFISKVHITNLFPYLMSSELSDLQYYILKVFKNSFSKLSYFKTSFLIELESTTLGKLPKMSVREMEEAIPLCWSIQRQKGDDTRISRACASCLSLLTPYINLCMQNPSSVVADGKVQRLLYLAAGFARFCNFTNLEERFPNLKSNEPLSEYVTKCLLLFTRPEIDPLLRKIAFRNLLKVGTSHPKLFNSPKLLGVVDKEFTSNNLVTSLVIVQCFSDLFISEEQKALQLTRPVRYSTLKVQRGRSIEQSKPSSAICPAVASRYLKKVLKLALQEDTAHSCVTLQFIELVLDFGYTNPVNCLPTLICLLGSPSSETRRQAIVVIENTFSKNSSLPFSNLGNGFKAGVEHIKRMQESGRSCNAIFLPAVQSLMYKLGMKPSRFFNAYKKTLSSYFGAGKGTFPRVQLVILCMNMAGLGFDSILDVCVLARLLDVRAEELLQSIEQMADDATNDTAAKKLPRDLIISRECLLELRIYLCRKFGINDETVAGVGTSEDEDLRMKPAEAKHLDIQFQFPPAGLDEHELCNRFWSTQ</sequence>
<evidence type="ECO:0000256" key="2">
    <source>
        <dbReference type="ARBA" id="ARBA00009252"/>
    </source>
</evidence>
<dbReference type="InterPro" id="IPR026003">
    <property type="entry name" value="Cohesin_HEAT"/>
</dbReference>
<dbReference type="GO" id="GO:0140588">
    <property type="term" value="P:chromatin looping"/>
    <property type="evidence" value="ECO:0007669"/>
    <property type="project" value="InterPro"/>
</dbReference>
<evidence type="ECO:0000259" key="7">
    <source>
        <dbReference type="Pfam" id="PF12830"/>
    </source>
</evidence>
<reference evidence="9" key="1">
    <citation type="submission" date="2016-03" db="EMBL/GenBank/DDBJ databases">
        <authorList>
            <person name="Devillers H."/>
        </authorList>
    </citation>
    <scope>NUCLEOTIDE SEQUENCE [LARGE SCALE GENOMIC DNA]</scope>
</reference>
<dbReference type="PANTHER" id="PTHR21704:SF18">
    <property type="entry name" value="NIPPED-B-LIKE PROTEIN"/>
    <property type="match status" value="1"/>
</dbReference>
<keyword evidence="3 6" id="KW-0677">Repeat</keyword>
<evidence type="ECO:0000256" key="3">
    <source>
        <dbReference type="ARBA" id="ARBA00022737"/>
    </source>
</evidence>
<dbReference type="InterPro" id="IPR016024">
    <property type="entry name" value="ARM-type_fold"/>
</dbReference>
<dbReference type="GO" id="GO:0005729">
    <property type="term" value="C:2-micrometer circle DNA"/>
    <property type="evidence" value="ECO:0007669"/>
    <property type="project" value="EnsemblFungi"/>
</dbReference>
<dbReference type="Pfam" id="PF12765">
    <property type="entry name" value="Cohesin_HEAT"/>
    <property type="match status" value="1"/>
</dbReference>
<dbReference type="STRING" id="1266660.A0A1G4IXQ1"/>
<dbReference type="GO" id="GO:0070058">
    <property type="term" value="P:tRNA gene clustering"/>
    <property type="evidence" value="ECO:0007669"/>
    <property type="project" value="EnsemblFungi"/>
</dbReference>
<protein>
    <recommendedName>
        <fullName evidence="6">Sister chromatid cohesion protein</fullName>
    </recommendedName>
</protein>
<dbReference type="GO" id="GO:0071169">
    <property type="term" value="P:establishment of protein localization to chromatin"/>
    <property type="evidence" value="ECO:0007669"/>
    <property type="project" value="EnsemblFungi"/>
</dbReference>
<comment type="similarity">
    <text evidence="2 6">Belongs to the SCC2/Nipped-B family.</text>
</comment>
<accession>A0A1G4IXQ1</accession>
<dbReference type="GO" id="GO:0005829">
    <property type="term" value="C:cytosol"/>
    <property type="evidence" value="ECO:0007669"/>
    <property type="project" value="EnsemblFungi"/>
</dbReference>
<dbReference type="GO" id="GO:0007076">
    <property type="term" value="P:mitotic chromosome condensation"/>
    <property type="evidence" value="ECO:0007669"/>
    <property type="project" value="EnsemblFungi"/>
</dbReference>
<comment type="subcellular location">
    <subcellularLocation>
        <location evidence="1 6">Nucleus</location>
    </subcellularLocation>
</comment>
<dbReference type="InterPro" id="IPR033031">
    <property type="entry name" value="Scc2/Nipped-B"/>
</dbReference>
<dbReference type="InterPro" id="IPR024986">
    <property type="entry name" value="Nipped-B_C"/>
</dbReference>
<organism evidence="8 9">
    <name type="scientific">Lachancea dasiensis</name>
    <dbReference type="NCBI Taxonomy" id="1072105"/>
    <lineage>
        <taxon>Eukaryota</taxon>
        <taxon>Fungi</taxon>
        <taxon>Dikarya</taxon>
        <taxon>Ascomycota</taxon>
        <taxon>Saccharomycotina</taxon>
        <taxon>Saccharomycetes</taxon>
        <taxon>Saccharomycetales</taxon>
        <taxon>Saccharomycetaceae</taxon>
        <taxon>Lachancea</taxon>
    </lineage>
</organism>
<dbReference type="PANTHER" id="PTHR21704">
    <property type="entry name" value="NIPPED-B-LIKE PROTEIN DELANGIN SCC2-RELATED"/>
    <property type="match status" value="1"/>
</dbReference>
<dbReference type="GO" id="GO:1990414">
    <property type="term" value="P:replication-born double-strand break repair via sister chromatid exchange"/>
    <property type="evidence" value="ECO:0007669"/>
    <property type="project" value="EnsemblFungi"/>
</dbReference>
<dbReference type="GO" id="GO:0010468">
    <property type="term" value="P:regulation of gene expression"/>
    <property type="evidence" value="ECO:0007669"/>
    <property type="project" value="EnsemblFungi"/>
</dbReference>
<dbReference type="GO" id="GO:0071168">
    <property type="term" value="P:protein localization to chromatin"/>
    <property type="evidence" value="ECO:0007669"/>
    <property type="project" value="EnsemblFungi"/>
</dbReference>
<keyword evidence="9" id="KW-1185">Reference proteome</keyword>
<dbReference type="GO" id="GO:0043515">
    <property type="term" value="F:kinetochore binding"/>
    <property type="evidence" value="ECO:0007669"/>
    <property type="project" value="EnsemblFungi"/>
</dbReference>
<evidence type="ECO:0000256" key="4">
    <source>
        <dbReference type="ARBA" id="ARBA00023242"/>
    </source>
</evidence>
<dbReference type="GO" id="GO:0000785">
    <property type="term" value="C:chromatin"/>
    <property type="evidence" value="ECO:0007669"/>
    <property type="project" value="EnsemblFungi"/>
</dbReference>
<dbReference type="Proteomes" id="UP000190274">
    <property type="component" value="Chromosome C"/>
</dbReference>
<dbReference type="GO" id="GO:0043565">
    <property type="term" value="F:sequence-specific DNA binding"/>
    <property type="evidence" value="ECO:0007669"/>
    <property type="project" value="EnsemblFungi"/>
</dbReference>
<dbReference type="Pfam" id="PF12830">
    <property type="entry name" value="Nipped-B_C"/>
    <property type="match status" value="1"/>
</dbReference>
<proteinExistence type="inferred from homology"/>
<gene>
    <name evidence="8" type="ORF">LADA_0C01288G</name>
</gene>
<dbReference type="GO" id="GO:0034087">
    <property type="term" value="P:establishment of mitotic sister chromatid cohesion"/>
    <property type="evidence" value="ECO:0007669"/>
    <property type="project" value="EnsemblFungi"/>
</dbReference>
<evidence type="ECO:0000256" key="1">
    <source>
        <dbReference type="ARBA" id="ARBA00004123"/>
    </source>
</evidence>
<keyword evidence="4 6" id="KW-0539">Nucleus</keyword>
<evidence type="ECO:0000256" key="6">
    <source>
        <dbReference type="RuleBase" id="RU364107"/>
    </source>
</evidence>
<dbReference type="SUPFAM" id="SSF48371">
    <property type="entry name" value="ARM repeat"/>
    <property type="match status" value="1"/>
</dbReference>
<evidence type="ECO:0000256" key="5">
    <source>
        <dbReference type="ARBA" id="ARBA00023306"/>
    </source>
</evidence>
<feature type="domain" description="Sister chromatid cohesion C-terminal" evidence="7">
    <location>
        <begin position="1188"/>
        <end position="1363"/>
    </location>
</feature>
<dbReference type="EMBL" id="LT598459">
    <property type="protein sequence ID" value="SCU81825.1"/>
    <property type="molecule type" value="Genomic_DNA"/>
</dbReference>
<name>A0A1G4IXQ1_9SACH</name>